<feature type="domain" description="Inner membrane protein YgaP-like transmembrane" evidence="2">
    <location>
        <begin position="19"/>
        <end position="84"/>
    </location>
</feature>
<dbReference type="Proteomes" id="UP000253383">
    <property type="component" value="Unassembled WGS sequence"/>
</dbReference>
<sequence>MSLIRFPDSRYFIPKSKAMKKNIGFSDKVVRLLIAATLIGLYIADVVTGVWAVVALAGAGIMIATSLMNFCPIYAFFGIGTKRRKKMS</sequence>
<keyword evidence="1" id="KW-0472">Membrane</keyword>
<feature type="transmembrane region" description="Helical" evidence="1">
    <location>
        <begin position="25"/>
        <end position="44"/>
    </location>
</feature>
<evidence type="ECO:0000259" key="2">
    <source>
        <dbReference type="Pfam" id="PF11127"/>
    </source>
</evidence>
<protein>
    <submittedName>
        <fullName evidence="3">DUF2892 domain-containing protein</fullName>
    </submittedName>
</protein>
<reference evidence="3 4" key="1">
    <citation type="submission" date="2018-07" db="EMBL/GenBank/DDBJ databases">
        <title>Genome analysis of Larkinella rosea.</title>
        <authorList>
            <person name="Zhou Z."/>
            <person name="Wang G."/>
        </authorList>
    </citation>
    <scope>NUCLEOTIDE SEQUENCE [LARGE SCALE GENOMIC DNA]</scope>
    <source>
        <strain evidence="4">zzj9</strain>
    </source>
</reference>
<dbReference type="InterPro" id="IPR021309">
    <property type="entry name" value="YgaP-like_TM"/>
</dbReference>
<comment type="caution">
    <text evidence="3">The sequence shown here is derived from an EMBL/GenBank/DDBJ whole genome shotgun (WGS) entry which is preliminary data.</text>
</comment>
<feature type="transmembrane region" description="Helical" evidence="1">
    <location>
        <begin position="50"/>
        <end position="77"/>
    </location>
</feature>
<evidence type="ECO:0000313" key="4">
    <source>
        <dbReference type="Proteomes" id="UP000253383"/>
    </source>
</evidence>
<proteinExistence type="predicted"/>
<dbReference type="Pfam" id="PF11127">
    <property type="entry name" value="YgaP-like_TM"/>
    <property type="match status" value="1"/>
</dbReference>
<accession>A0A368JQ87</accession>
<evidence type="ECO:0000256" key="1">
    <source>
        <dbReference type="SAM" id="Phobius"/>
    </source>
</evidence>
<dbReference type="OrthoDB" id="9804804at2"/>
<keyword evidence="1" id="KW-1133">Transmembrane helix</keyword>
<gene>
    <name evidence="3" type="ORF">DUE52_10635</name>
</gene>
<organism evidence="3 4">
    <name type="scientific">Larkinella punicea</name>
    <dbReference type="NCBI Taxonomy" id="2315727"/>
    <lineage>
        <taxon>Bacteria</taxon>
        <taxon>Pseudomonadati</taxon>
        <taxon>Bacteroidota</taxon>
        <taxon>Cytophagia</taxon>
        <taxon>Cytophagales</taxon>
        <taxon>Spirosomataceae</taxon>
        <taxon>Larkinella</taxon>
    </lineage>
</organism>
<keyword evidence="4" id="KW-1185">Reference proteome</keyword>
<evidence type="ECO:0000313" key="3">
    <source>
        <dbReference type="EMBL" id="RCR69788.1"/>
    </source>
</evidence>
<name>A0A368JQ87_9BACT</name>
<dbReference type="EMBL" id="QOWE01000007">
    <property type="protein sequence ID" value="RCR69788.1"/>
    <property type="molecule type" value="Genomic_DNA"/>
</dbReference>
<dbReference type="AlphaFoldDB" id="A0A368JQ87"/>
<keyword evidence="1" id="KW-0812">Transmembrane</keyword>